<evidence type="ECO:0000313" key="4">
    <source>
        <dbReference type="Proteomes" id="UP000271098"/>
    </source>
</evidence>
<organism evidence="5">
    <name type="scientific">Gongylonema pulchrum</name>
    <dbReference type="NCBI Taxonomy" id="637853"/>
    <lineage>
        <taxon>Eukaryota</taxon>
        <taxon>Metazoa</taxon>
        <taxon>Ecdysozoa</taxon>
        <taxon>Nematoda</taxon>
        <taxon>Chromadorea</taxon>
        <taxon>Rhabditida</taxon>
        <taxon>Spirurina</taxon>
        <taxon>Spiruromorpha</taxon>
        <taxon>Spiruroidea</taxon>
        <taxon>Gongylonematidae</taxon>
        <taxon>Gongylonema</taxon>
    </lineage>
</organism>
<feature type="compositionally biased region" description="Basic and acidic residues" evidence="1">
    <location>
        <begin position="270"/>
        <end position="291"/>
    </location>
</feature>
<keyword evidence="2" id="KW-0472">Membrane</keyword>
<accession>A0A183DWH6</accession>
<proteinExistence type="predicted"/>
<dbReference type="WBParaSite" id="GPUH_0001308101-mRNA-1">
    <property type="protein sequence ID" value="GPUH_0001308101-mRNA-1"/>
    <property type="gene ID" value="GPUH_0001308101"/>
</dbReference>
<dbReference type="Proteomes" id="UP000271098">
    <property type="component" value="Unassembled WGS sequence"/>
</dbReference>
<evidence type="ECO:0000256" key="1">
    <source>
        <dbReference type="SAM" id="MobiDB-lite"/>
    </source>
</evidence>
<evidence type="ECO:0000313" key="3">
    <source>
        <dbReference type="EMBL" id="VDN21588.1"/>
    </source>
</evidence>
<feature type="compositionally biased region" description="Polar residues" evidence="1">
    <location>
        <begin position="447"/>
        <end position="456"/>
    </location>
</feature>
<feature type="region of interest" description="Disordered" evidence="1">
    <location>
        <begin position="410"/>
        <end position="430"/>
    </location>
</feature>
<name>A0A183DWH6_9BILA</name>
<feature type="region of interest" description="Disordered" evidence="1">
    <location>
        <begin position="447"/>
        <end position="473"/>
    </location>
</feature>
<dbReference type="AlphaFoldDB" id="A0A183DWH6"/>
<reference evidence="5" key="1">
    <citation type="submission" date="2016-06" db="UniProtKB">
        <authorList>
            <consortium name="WormBaseParasite"/>
        </authorList>
    </citation>
    <scope>IDENTIFICATION</scope>
</reference>
<keyword evidence="4" id="KW-1185">Reference proteome</keyword>
<reference evidence="3 4" key="2">
    <citation type="submission" date="2018-11" db="EMBL/GenBank/DDBJ databases">
        <authorList>
            <consortium name="Pathogen Informatics"/>
        </authorList>
    </citation>
    <scope>NUCLEOTIDE SEQUENCE [LARGE SCALE GENOMIC DNA]</scope>
</reference>
<gene>
    <name evidence="3" type="ORF">GPUH_LOCUS13067</name>
</gene>
<sequence length="528" mass="57834">MSRFGIWLIRISIILAILLFTIFLIPFIYRQKQEAAISKQVDLDRIPAQKNSAVYDELATPASKLHKATALENPKTDSTELSPEESAALLQVGGENASEISGIPEPISNGSEVKFEPELKTELATRAPTNDSDLEITAVLENFHSRTSFVVLPTFSTTASKNRLKHQGSRQKTTIPTPIPVFFLEAFKNDNLQTAQEYSQDTSNFSTSSKSPVIVNRTSVKASAADDNIIKSVASNELKVGEKLEASKKPNRSSALWELHTTASVGKLTDARNEMSRSSHEEVGRQTEKHRSTWRTSHAKILEVSKKYSLKDRPSGLKPGEIHITMEGIMSSNYETYSTSSTSIPEMTIVPKFSKTTAMLGADAEIVKMAADFEKMDEYSKTARISLTNIATLETTKMTKTARLLENLGGKNENADSDITVPPKPSGVHRTEPQIPNLQATLTTTQFSPSSVATEKTTMPTITPSPPSSTTATTMRVSVLPTTAKIRTQSVPNVSHVVTFPTDDSNRAEFGAKRAGSCGEQDVNLYYK</sequence>
<protein>
    <submittedName>
        <fullName evidence="5">Protein kinase domain-containing protein</fullName>
    </submittedName>
</protein>
<feature type="transmembrane region" description="Helical" evidence="2">
    <location>
        <begin position="7"/>
        <end position="29"/>
    </location>
</feature>
<keyword evidence="2" id="KW-1133">Transmembrane helix</keyword>
<dbReference type="EMBL" id="UYRT01079880">
    <property type="protein sequence ID" value="VDN21588.1"/>
    <property type="molecule type" value="Genomic_DNA"/>
</dbReference>
<feature type="compositionally biased region" description="Low complexity" evidence="1">
    <location>
        <begin position="457"/>
        <end position="473"/>
    </location>
</feature>
<feature type="region of interest" description="Disordered" evidence="1">
    <location>
        <begin position="270"/>
        <end position="295"/>
    </location>
</feature>
<evidence type="ECO:0000313" key="5">
    <source>
        <dbReference type="WBParaSite" id="GPUH_0001308101-mRNA-1"/>
    </source>
</evidence>
<evidence type="ECO:0000256" key="2">
    <source>
        <dbReference type="SAM" id="Phobius"/>
    </source>
</evidence>
<keyword evidence="2" id="KW-0812">Transmembrane</keyword>